<name>A0A195CL64_9HYME</name>
<evidence type="ECO:0000313" key="2">
    <source>
        <dbReference type="Proteomes" id="UP000078542"/>
    </source>
</evidence>
<reference evidence="1 2" key="1">
    <citation type="submission" date="2016-03" db="EMBL/GenBank/DDBJ databases">
        <title>Cyphomyrmex costatus WGS genome.</title>
        <authorList>
            <person name="Nygaard S."/>
            <person name="Hu H."/>
            <person name="Boomsma J."/>
            <person name="Zhang G."/>
        </authorList>
    </citation>
    <scope>NUCLEOTIDE SEQUENCE [LARGE SCALE GENOMIC DNA]</scope>
    <source>
        <strain evidence="1">MS0001</strain>
        <tissue evidence="1">Whole body</tissue>
    </source>
</reference>
<keyword evidence="2" id="KW-1185">Reference proteome</keyword>
<organism evidence="1 2">
    <name type="scientific">Cyphomyrmex costatus</name>
    <dbReference type="NCBI Taxonomy" id="456900"/>
    <lineage>
        <taxon>Eukaryota</taxon>
        <taxon>Metazoa</taxon>
        <taxon>Ecdysozoa</taxon>
        <taxon>Arthropoda</taxon>
        <taxon>Hexapoda</taxon>
        <taxon>Insecta</taxon>
        <taxon>Pterygota</taxon>
        <taxon>Neoptera</taxon>
        <taxon>Endopterygota</taxon>
        <taxon>Hymenoptera</taxon>
        <taxon>Apocrita</taxon>
        <taxon>Aculeata</taxon>
        <taxon>Formicoidea</taxon>
        <taxon>Formicidae</taxon>
        <taxon>Myrmicinae</taxon>
        <taxon>Cyphomyrmex</taxon>
    </lineage>
</organism>
<proteinExistence type="predicted"/>
<evidence type="ECO:0000313" key="1">
    <source>
        <dbReference type="EMBL" id="KYN01466.1"/>
    </source>
</evidence>
<dbReference type="EMBL" id="KQ977600">
    <property type="protein sequence ID" value="KYN01466.1"/>
    <property type="molecule type" value="Genomic_DNA"/>
</dbReference>
<accession>A0A195CL64</accession>
<dbReference type="AlphaFoldDB" id="A0A195CL64"/>
<feature type="non-terminal residue" evidence="1">
    <location>
        <position position="1"/>
    </location>
</feature>
<dbReference type="Proteomes" id="UP000078542">
    <property type="component" value="Unassembled WGS sequence"/>
</dbReference>
<protein>
    <submittedName>
        <fullName evidence="1">Uncharacterized protein</fullName>
    </submittedName>
</protein>
<gene>
    <name evidence="1" type="ORF">ALC62_07648</name>
</gene>
<sequence>IDKVEYCAVIKYFVLKGSTPTKIKSRLRFNFGRVFTLFSTVNKKEGFSHRESKHLNLVYFGNMSSTLVCVACQAMFCGDATISSTISGHFRNAIKINSGGLAGAENVVFEKVYRFSTYTERIVFLFTATLATEDTRAQFNIFFLRTLLLESIRCIV</sequence>